<accession>A0ABU6YMP2</accession>
<comment type="caution">
    <text evidence="1">The sequence shown here is derived from an EMBL/GenBank/DDBJ whole genome shotgun (WGS) entry which is preliminary data.</text>
</comment>
<dbReference type="EMBL" id="JASCZI010242298">
    <property type="protein sequence ID" value="MED6210539.1"/>
    <property type="molecule type" value="Genomic_DNA"/>
</dbReference>
<sequence length="110" mass="12417">MGLCCSAYSLCLFPYFSFIKDGLLLLSQLLRPLHCLLAIAACWVSVGGCWSPRFLRCESVFRPSSVWFQDTTLLSFDYEGSPQTVPMLRSERLTIVQRTSSGVPSLNWSR</sequence>
<evidence type="ECO:0000313" key="1">
    <source>
        <dbReference type="EMBL" id="MED6210539.1"/>
    </source>
</evidence>
<gene>
    <name evidence="1" type="ORF">PIB30_065021</name>
</gene>
<organism evidence="1 2">
    <name type="scientific">Stylosanthes scabra</name>
    <dbReference type="NCBI Taxonomy" id="79078"/>
    <lineage>
        <taxon>Eukaryota</taxon>
        <taxon>Viridiplantae</taxon>
        <taxon>Streptophyta</taxon>
        <taxon>Embryophyta</taxon>
        <taxon>Tracheophyta</taxon>
        <taxon>Spermatophyta</taxon>
        <taxon>Magnoliopsida</taxon>
        <taxon>eudicotyledons</taxon>
        <taxon>Gunneridae</taxon>
        <taxon>Pentapetalae</taxon>
        <taxon>rosids</taxon>
        <taxon>fabids</taxon>
        <taxon>Fabales</taxon>
        <taxon>Fabaceae</taxon>
        <taxon>Papilionoideae</taxon>
        <taxon>50 kb inversion clade</taxon>
        <taxon>dalbergioids sensu lato</taxon>
        <taxon>Dalbergieae</taxon>
        <taxon>Pterocarpus clade</taxon>
        <taxon>Stylosanthes</taxon>
    </lineage>
</organism>
<reference evidence="1 2" key="1">
    <citation type="journal article" date="2023" name="Plants (Basel)">
        <title>Bridging the Gap: Combining Genomics and Transcriptomics Approaches to Understand Stylosanthes scabra, an Orphan Legume from the Brazilian Caatinga.</title>
        <authorList>
            <person name="Ferreira-Neto J.R.C."/>
            <person name="da Silva M.D."/>
            <person name="Binneck E."/>
            <person name="de Melo N.F."/>
            <person name="da Silva R.H."/>
            <person name="de Melo A.L.T.M."/>
            <person name="Pandolfi V."/>
            <person name="Bustamante F.O."/>
            <person name="Brasileiro-Vidal A.C."/>
            <person name="Benko-Iseppon A.M."/>
        </authorList>
    </citation>
    <scope>NUCLEOTIDE SEQUENCE [LARGE SCALE GENOMIC DNA]</scope>
    <source>
        <tissue evidence="1">Leaves</tissue>
    </source>
</reference>
<keyword evidence="2" id="KW-1185">Reference proteome</keyword>
<evidence type="ECO:0008006" key="3">
    <source>
        <dbReference type="Google" id="ProtNLM"/>
    </source>
</evidence>
<dbReference type="Proteomes" id="UP001341840">
    <property type="component" value="Unassembled WGS sequence"/>
</dbReference>
<proteinExistence type="predicted"/>
<name>A0ABU6YMP2_9FABA</name>
<protein>
    <recommendedName>
        <fullName evidence="3">Secreted protein</fullName>
    </recommendedName>
</protein>
<evidence type="ECO:0000313" key="2">
    <source>
        <dbReference type="Proteomes" id="UP001341840"/>
    </source>
</evidence>